<comment type="caution">
    <text evidence="1">The sequence shown here is derived from an EMBL/GenBank/DDBJ whole genome shotgun (WGS) entry which is preliminary data.</text>
</comment>
<name>A0A418VG44_RHOPL</name>
<evidence type="ECO:0000313" key="1">
    <source>
        <dbReference type="EMBL" id="RJF75057.1"/>
    </source>
</evidence>
<dbReference type="Proteomes" id="UP000285523">
    <property type="component" value="Unassembled WGS sequence"/>
</dbReference>
<evidence type="ECO:0000313" key="2">
    <source>
        <dbReference type="Proteomes" id="UP000285523"/>
    </source>
</evidence>
<dbReference type="AlphaFoldDB" id="A0A418VG44"/>
<dbReference type="EMBL" id="QYYD01000009">
    <property type="protein sequence ID" value="RJF75057.1"/>
    <property type="molecule type" value="Genomic_DNA"/>
</dbReference>
<organism evidence="1 2">
    <name type="scientific">Rhodopseudomonas palustris</name>
    <dbReference type="NCBI Taxonomy" id="1076"/>
    <lineage>
        <taxon>Bacteria</taxon>
        <taxon>Pseudomonadati</taxon>
        <taxon>Pseudomonadota</taxon>
        <taxon>Alphaproteobacteria</taxon>
        <taxon>Hyphomicrobiales</taxon>
        <taxon>Nitrobacteraceae</taxon>
        <taxon>Rhodopseudomonas</taxon>
    </lineage>
</organism>
<accession>A0A418VG44</accession>
<reference evidence="1 2" key="1">
    <citation type="submission" date="2018-09" db="EMBL/GenBank/DDBJ databases">
        <title>Draft genome sequence of Rhodopseudomonas palustris 2.1.18.</title>
        <authorList>
            <person name="Robertson S.L."/>
            <person name="Meyer T.E."/>
            <person name="Kyndt J.A."/>
        </authorList>
    </citation>
    <scope>NUCLEOTIDE SEQUENCE [LARGE SCALE GENOMIC DNA]</scope>
    <source>
        <strain evidence="1 2">2.1.18</strain>
    </source>
</reference>
<gene>
    <name evidence="1" type="ORF">D4Q52_10420</name>
</gene>
<proteinExistence type="predicted"/>
<sequence>MEACVKSVALFRARLVAELAPDLRHGRACPGHPRLCCISACKAWMPGTRPGMTRGGERASFHSAHLRSGSEKPAKALALESRYAHPSVLLLITMSNSHA</sequence>
<protein>
    <submittedName>
        <fullName evidence="1">Uncharacterized protein</fullName>
    </submittedName>
</protein>